<dbReference type="SUPFAM" id="SSF50978">
    <property type="entry name" value="WD40 repeat-like"/>
    <property type="match status" value="1"/>
</dbReference>
<keyword evidence="2" id="KW-0677">Repeat</keyword>
<dbReference type="InterPro" id="IPR015943">
    <property type="entry name" value="WD40/YVTN_repeat-like_dom_sf"/>
</dbReference>
<dbReference type="OrthoDB" id="1932312at2759"/>
<dbReference type="SMART" id="SM00320">
    <property type="entry name" value="WD40"/>
    <property type="match status" value="3"/>
</dbReference>
<dbReference type="AlphaFoldDB" id="A0A316YD21"/>
<dbReference type="Gene3D" id="2.130.10.10">
    <property type="entry name" value="YVTN repeat-like/Quinoprotein amine dehydrogenase"/>
    <property type="match status" value="1"/>
</dbReference>
<dbReference type="InterPro" id="IPR036322">
    <property type="entry name" value="WD40_repeat_dom_sf"/>
</dbReference>
<evidence type="ECO:0000256" key="2">
    <source>
        <dbReference type="ARBA" id="ARBA00022737"/>
    </source>
</evidence>
<dbReference type="EMBL" id="KZ819640">
    <property type="protein sequence ID" value="PWN87357.1"/>
    <property type="molecule type" value="Genomic_DNA"/>
</dbReference>
<evidence type="ECO:0000313" key="4">
    <source>
        <dbReference type="EMBL" id="PWN87357.1"/>
    </source>
</evidence>
<dbReference type="Proteomes" id="UP000245768">
    <property type="component" value="Unassembled WGS sequence"/>
</dbReference>
<accession>A0A316YD21</accession>
<feature type="non-terminal residue" evidence="4">
    <location>
        <position position="1"/>
    </location>
</feature>
<dbReference type="InParanoid" id="A0A316YD21"/>
<dbReference type="PROSITE" id="PS50082">
    <property type="entry name" value="WD_REPEATS_2"/>
    <property type="match status" value="2"/>
</dbReference>
<evidence type="ECO:0000313" key="5">
    <source>
        <dbReference type="Proteomes" id="UP000245768"/>
    </source>
</evidence>
<proteinExistence type="predicted"/>
<dbReference type="GeneID" id="37040466"/>
<dbReference type="Pfam" id="PF00400">
    <property type="entry name" value="WD40"/>
    <property type="match status" value="2"/>
</dbReference>
<keyword evidence="5" id="KW-1185">Reference proteome</keyword>
<keyword evidence="1 3" id="KW-0853">WD repeat</keyword>
<dbReference type="RefSeq" id="XP_025374555.1">
    <property type="nucleotide sequence ID" value="XM_025518550.1"/>
</dbReference>
<dbReference type="PANTHER" id="PTHR14221:SF0">
    <property type="entry name" value="WD REPEAT-CONTAINING PROTEIN 44"/>
    <property type="match status" value="1"/>
</dbReference>
<feature type="repeat" description="WD" evidence="3">
    <location>
        <begin position="10"/>
        <end position="43"/>
    </location>
</feature>
<dbReference type="PROSITE" id="PS50294">
    <property type="entry name" value="WD_REPEATS_REGION"/>
    <property type="match status" value="2"/>
</dbReference>
<dbReference type="PANTHER" id="PTHR14221">
    <property type="entry name" value="WD REPEAT DOMAIN 44"/>
    <property type="match status" value="1"/>
</dbReference>
<evidence type="ECO:0000256" key="1">
    <source>
        <dbReference type="ARBA" id="ARBA00022574"/>
    </source>
</evidence>
<sequence>VFSPDPVREFRGHTNDILDLSWSKGGFLLSASMDKTARLWHLSWPNSLVSFVHGDFVTSACFHPKDDRFFLSGSLDGKLRLWNISAKKVQKSQEVPGLITATAFTKSGKTACVGTFAGAALFYSTDELQYTSSIAVRSPSGKNAKGGRKITAIEPLCGGLANPSLSIAAQPGAGDQGEDSRVVITSNDSRVRAYDVSQKKL</sequence>
<organism evidence="4 5">
    <name type="scientific">Acaromyces ingoldii</name>
    <dbReference type="NCBI Taxonomy" id="215250"/>
    <lineage>
        <taxon>Eukaryota</taxon>
        <taxon>Fungi</taxon>
        <taxon>Dikarya</taxon>
        <taxon>Basidiomycota</taxon>
        <taxon>Ustilaginomycotina</taxon>
        <taxon>Exobasidiomycetes</taxon>
        <taxon>Exobasidiales</taxon>
        <taxon>Cryptobasidiaceae</taxon>
        <taxon>Acaromyces</taxon>
    </lineage>
</organism>
<name>A0A316YD21_9BASI</name>
<protein>
    <submittedName>
        <fullName evidence="4">WD40 repeat-like protein</fullName>
    </submittedName>
</protein>
<reference evidence="4 5" key="1">
    <citation type="journal article" date="2018" name="Mol. Biol. Evol.">
        <title>Broad Genomic Sampling Reveals a Smut Pathogenic Ancestry of the Fungal Clade Ustilaginomycotina.</title>
        <authorList>
            <person name="Kijpornyongpan T."/>
            <person name="Mondo S.J."/>
            <person name="Barry K."/>
            <person name="Sandor L."/>
            <person name="Lee J."/>
            <person name="Lipzen A."/>
            <person name="Pangilinan J."/>
            <person name="LaButti K."/>
            <person name="Hainaut M."/>
            <person name="Henrissat B."/>
            <person name="Grigoriev I.V."/>
            <person name="Spatafora J.W."/>
            <person name="Aime M.C."/>
        </authorList>
    </citation>
    <scope>NUCLEOTIDE SEQUENCE [LARGE SCALE GENOMIC DNA]</scope>
    <source>
        <strain evidence="4 5">MCA 4198</strain>
    </source>
</reference>
<evidence type="ECO:0000256" key="3">
    <source>
        <dbReference type="PROSITE-ProRule" id="PRU00221"/>
    </source>
</evidence>
<feature type="repeat" description="WD" evidence="3">
    <location>
        <begin position="50"/>
        <end position="92"/>
    </location>
</feature>
<feature type="non-terminal residue" evidence="4">
    <location>
        <position position="201"/>
    </location>
</feature>
<dbReference type="InterPro" id="IPR001680">
    <property type="entry name" value="WD40_rpt"/>
</dbReference>
<dbReference type="InterPro" id="IPR040324">
    <property type="entry name" value="WDR44/Dgr2"/>
</dbReference>
<gene>
    <name evidence="4" type="ORF">FA10DRAFT_221402</name>
</gene>